<evidence type="ECO:0000313" key="3">
    <source>
        <dbReference type="Proteomes" id="UP000243975"/>
    </source>
</evidence>
<keyword evidence="1" id="KW-0472">Membrane</keyword>
<protein>
    <submittedName>
        <fullName evidence="2">Uncharacterized protein</fullName>
    </submittedName>
</protein>
<keyword evidence="1" id="KW-0812">Transmembrane</keyword>
<dbReference type="AlphaFoldDB" id="A0A103XXW4"/>
<reference evidence="2 3" key="1">
    <citation type="journal article" date="2016" name="Sci. Rep.">
        <title>The genome sequence of the outbreeding globe artichoke constructed de novo incorporating a phase-aware low-pass sequencing strategy of F1 progeny.</title>
        <authorList>
            <person name="Scaglione D."/>
            <person name="Reyes-Chin-Wo S."/>
            <person name="Acquadro A."/>
            <person name="Froenicke L."/>
            <person name="Portis E."/>
            <person name="Beitel C."/>
            <person name="Tirone M."/>
            <person name="Mauro R."/>
            <person name="Lo Monaco A."/>
            <person name="Mauromicale G."/>
            <person name="Faccioli P."/>
            <person name="Cattivelli L."/>
            <person name="Rieseberg L."/>
            <person name="Michelmore R."/>
            <person name="Lanteri S."/>
        </authorList>
    </citation>
    <scope>NUCLEOTIDE SEQUENCE [LARGE SCALE GENOMIC DNA]</scope>
    <source>
        <strain evidence="2">2C</strain>
    </source>
</reference>
<sequence length="93" mass="10788">MKWENGVKIIMQQVILCHIVEIKGFGFLVIWGFCWIYKKGSRAEKQKVECNPKKYGLYGVLSHNVLNGADLVIHQTKECLDEMGEWCQDYHVA</sequence>
<organism evidence="2 3">
    <name type="scientific">Cynara cardunculus var. scolymus</name>
    <name type="common">Globe artichoke</name>
    <name type="synonym">Cynara scolymus</name>
    <dbReference type="NCBI Taxonomy" id="59895"/>
    <lineage>
        <taxon>Eukaryota</taxon>
        <taxon>Viridiplantae</taxon>
        <taxon>Streptophyta</taxon>
        <taxon>Embryophyta</taxon>
        <taxon>Tracheophyta</taxon>
        <taxon>Spermatophyta</taxon>
        <taxon>Magnoliopsida</taxon>
        <taxon>eudicotyledons</taxon>
        <taxon>Gunneridae</taxon>
        <taxon>Pentapetalae</taxon>
        <taxon>asterids</taxon>
        <taxon>campanulids</taxon>
        <taxon>Asterales</taxon>
        <taxon>Asteraceae</taxon>
        <taxon>Carduoideae</taxon>
        <taxon>Cardueae</taxon>
        <taxon>Carduinae</taxon>
        <taxon>Cynara</taxon>
    </lineage>
</organism>
<feature type="non-terminal residue" evidence="2">
    <location>
        <position position="93"/>
    </location>
</feature>
<keyword evidence="1" id="KW-1133">Transmembrane helix</keyword>
<comment type="caution">
    <text evidence="2">The sequence shown here is derived from an EMBL/GenBank/DDBJ whole genome shotgun (WGS) entry which is preliminary data.</text>
</comment>
<dbReference type="Proteomes" id="UP000243975">
    <property type="component" value="Unassembled WGS sequence"/>
</dbReference>
<dbReference type="EMBL" id="LEKV01003647">
    <property type="protein sequence ID" value="KVH98854.1"/>
    <property type="molecule type" value="Genomic_DNA"/>
</dbReference>
<keyword evidence="3" id="KW-1185">Reference proteome</keyword>
<feature type="transmembrane region" description="Helical" evidence="1">
    <location>
        <begin position="12"/>
        <end position="37"/>
    </location>
</feature>
<name>A0A103XXW4_CYNCS</name>
<accession>A0A103XXW4</accession>
<evidence type="ECO:0000313" key="2">
    <source>
        <dbReference type="EMBL" id="KVH98854.1"/>
    </source>
</evidence>
<evidence type="ECO:0000256" key="1">
    <source>
        <dbReference type="SAM" id="Phobius"/>
    </source>
</evidence>
<proteinExistence type="predicted"/>
<gene>
    <name evidence="2" type="ORF">Ccrd_022932</name>
</gene>
<dbReference type="Gramene" id="KVH98854">
    <property type="protein sequence ID" value="KVH98854"/>
    <property type="gene ID" value="Ccrd_022932"/>
</dbReference>